<protein>
    <recommendedName>
        <fullName evidence="2">non-specific serine/threonine protein kinase</fullName>
        <ecNumber evidence="2">2.7.11.1</ecNumber>
    </recommendedName>
</protein>
<dbReference type="SMART" id="SM00220">
    <property type="entry name" value="S_TKc"/>
    <property type="match status" value="1"/>
</dbReference>
<dbReference type="InterPro" id="IPR029016">
    <property type="entry name" value="GAF-like_dom_sf"/>
</dbReference>
<organism evidence="10 11">
    <name type="scientific">Subtercola frigoramans</name>
    <dbReference type="NCBI Taxonomy" id="120298"/>
    <lineage>
        <taxon>Bacteria</taxon>
        <taxon>Bacillati</taxon>
        <taxon>Actinomycetota</taxon>
        <taxon>Actinomycetes</taxon>
        <taxon>Micrococcales</taxon>
        <taxon>Microbacteriaceae</taxon>
        <taxon>Subtercola</taxon>
    </lineage>
</organism>
<feature type="region of interest" description="Disordered" evidence="8">
    <location>
        <begin position="289"/>
        <end position="308"/>
    </location>
</feature>
<keyword evidence="5 10" id="KW-0418">Kinase</keyword>
<keyword evidence="6 7" id="KW-0067">ATP-binding</keyword>
<keyword evidence="11" id="KW-1185">Reference proteome</keyword>
<evidence type="ECO:0000256" key="5">
    <source>
        <dbReference type="ARBA" id="ARBA00022777"/>
    </source>
</evidence>
<dbReference type="Gene3D" id="3.30.450.40">
    <property type="match status" value="1"/>
</dbReference>
<evidence type="ECO:0000256" key="2">
    <source>
        <dbReference type="ARBA" id="ARBA00012513"/>
    </source>
</evidence>
<reference evidence="10 11" key="1">
    <citation type="submission" date="2021-01" db="EMBL/GenBank/DDBJ databases">
        <title>Sequencing the genomes of 1000 actinobacteria strains.</title>
        <authorList>
            <person name="Klenk H.-P."/>
        </authorList>
    </citation>
    <scope>NUCLEOTIDE SEQUENCE [LARGE SCALE GENOMIC DNA]</scope>
    <source>
        <strain evidence="10 11">DSM 13057</strain>
    </source>
</reference>
<evidence type="ECO:0000256" key="6">
    <source>
        <dbReference type="ARBA" id="ARBA00022840"/>
    </source>
</evidence>
<comment type="similarity">
    <text evidence="1">Belongs to the protein kinase superfamily. NEK Ser/Thr protein kinase family. NIMA subfamily.</text>
</comment>
<keyword evidence="10" id="KW-0723">Serine/threonine-protein kinase</keyword>
<dbReference type="PANTHER" id="PTHR43671:SF13">
    <property type="entry name" value="SERINE_THREONINE-PROTEIN KINASE NEK2"/>
    <property type="match status" value="1"/>
</dbReference>
<dbReference type="InterPro" id="IPR003018">
    <property type="entry name" value="GAF"/>
</dbReference>
<dbReference type="InterPro" id="IPR008271">
    <property type="entry name" value="Ser/Thr_kinase_AS"/>
</dbReference>
<evidence type="ECO:0000313" key="11">
    <source>
        <dbReference type="Proteomes" id="UP000776164"/>
    </source>
</evidence>
<dbReference type="InterPro" id="IPR050660">
    <property type="entry name" value="NEK_Ser/Thr_kinase"/>
</dbReference>
<dbReference type="Gene3D" id="3.30.200.20">
    <property type="entry name" value="Phosphorylase Kinase, domain 1"/>
    <property type="match status" value="1"/>
</dbReference>
<dbReference type="PANTHER" id="PTHR43671">
    <property type="entry name" value="SERINE/THREONINE-PROTEIN KINASE NEK"/>
    <property type="match status" value="1"/>
</dbReference>
<keyword evidence="4 7" id="KW-0547">Nucleotide-binding</keyword>
<dbReference type="GO" id="GO:0004674">
    <property type="term" value="F:protein serine/threonine kinase activity"/>
    <property type="evidence" value="ECO:0007669"/>
    <property type="project" value="UniProtKB-KW"/>
</dbReference>
<dbReference type="InterPro" id="IPR011009">
    <property type="entry name" value="Kinase-like_dom_sf"/>
</dbReference>
<dbReference type="Gene3D" id="1.10.510.10">
    <property type="entry name" value="Transferase(Phosphotransferase) domain 1"/>
    <property type="match status" value="1"/>
</dbReference>
<dbReference type="Pfam" id="PF00069">
    <property type="entry name" value="Pkinase"/>
    <property type="match status" value="1"/>
</dbReference>
<dbReference type="PROSITE" id="PS00107">
    <property type="entry name" value="PROTEIN_KINASE_ATP"/>
    <property type="match status" value="1"/>
</dbReference>
<feature type="domain" description="Protein kinase" evidence="9">
    <location>
        <begin position="18"/>
        <end position="279"/>
    </location>
</feature>
<evidence type="ECO:0000256" key="1">
    <source>
        <dbReference type="ARBA" id="ARBA00010886"/>
    </source>
</evidence>
<dbReference type="EMBL" id="JAFBBU010000001">
    <property type="protein sequence ID" value="MBM7470738.1"/>
    <property type="molecule type" value="Genomic_DNA"/>
</dbReference>
<dbReference type="SMART" id="SM00065">
    <property type="entry name" value="GAF"/>
    <property type="match status" value="1"/>
</dbReference>
<dbReference type="Proteomes" id="UP000776164">
    <property type="component" value="Unassembled WGS sequence"/>
</dbReference>
<evidence type="ECO:0000256" key="8">
    <source>
        <dbReference type="SAM" id="MobiDB-lite"/>
    </source>
</evidence>
<dbReference type="InterPro" id="IPR017441">
    <property type="entry name" value="Protein_kinase_ATP_BS"/>
</dbReference>
<evidence type="ECO:0000313" key="10">
    <source>
        <dbReference type="EMBL" id="MBM7470738.1"/>
    </source>
</evidence>
<evidence type="ECO:0000256" key="3">
    <source>
        <dbReference type="ARBA" id="ARBA00022679"/>
    </source>
</evidence>
<dbReference type="PROSITE" id="PS00108">
    <property type="entry name" value="PROTEIN_KINASE_ST"/>
    <property type="match status" value="1"/>
</dbReference>
<dbReference type="EC" id="2.7.11.1" evidence="2"/>
<proteinExistence type="inferred from homology"/>
<dbReference type="RefSeq" id="WP_307827004.1">
    <property type="nucleotide sequence ID" value="NZ_BAAAHT010000018.1"/>
</dbReference>
<dbReference type="PROSITE" id="PS50011">
    <property type="entry name" value="PROTEIN_KINASE_DOM"/>
    <property type="match status" value="1"/>
</dbReference>
<dbReference type="SUPFAM" id="SSF55781">
    <property type="entry name" value="GAF domain-like"/>
    <property type="match status" value="1"/>
</dbReference>
<evidence type="ECO:0000256" key="4">
    <source>
        <dbReference type="ARBA" id="ARBA00022741"/>
    </source>
</evidence>
<evidence type="ECO:0000259" key="9">
    <source>
        <dbReference type="PROSITE" id="PS50011"/>
    </source>
</evidence>
<dbReference type="SUPFAM" id="SSF56112">
    <property type="entry name" value="Protein kinase-like (PK-like)"/>
    <property type="match status" value="1"/>
</dbReference>
<feature type="binding site" evidence="7">
    <location>
        <position position="47"/>
    </location>
    <ligand>
        <name>ATP</name>
        <dbReference type="ChEBI" id="CHEBI:30616"/>
    </ligand>
</feature>
<keyword evidence="3" id="KW-0808">Transferase</keyword>
<dbReference type="InterPro" id="IPR000719">
    <property type="entry name" value="Prot_kinase_dom"/>
</dbReference>
<dbReference type="Pfam" id="PF01590">
    <property type="entry name" value="GAF"/>
    <property type="match status" value="1"/>
</dbReference>
<gene>
    <name evidence="10" type="ORF">JOE66_000372</name>
</gene>
<dbReference type="CDD" id="cd14014">
    <property type="entry name" value="STKc_PknB_like"/>
    <property type="match status" value="1"/>
</dbReference>
<sequence>MASLPAPDSTDRVLGGRYRLEHPLGHGGMATVFRARDEALGRDVAIKLFHSSSTDSERQEGELAVLASLDHHALVQMHDAGIEVDGFGRSNRYIVMTLVQGTDLHRRLAPAAPSLSPRHIGEIGYDMAEALDYIHAHNVIHRDIKPSNILLVDYGDGAPRARAKLTDFGIALSDDMERMTAEGATTGTAAYLSPEQASGKPVGPESDVYALGLVLLECFTRKLEYPGSIVESAIARLTRDPVIPDTLSELWQQLLAAMTAREAADRPSRHELVAALKLIVIAESGRHKEESTEPLFPNGEEFGPASPRSGILDTLPDEALDRVTAMAARLFSAPISLVSVVDHDRVWFKSHFGADVEAIAKEVDFTGNHVPSDGPVIIEDCSLDERTKHHPLVTGSFGLRFYIGVPLKRHTGKTIGTLVVLDLVTRAVSPAEVENLEDLAALVVTQLELRQEGMRTTGEIRTSRA</sequence>
<accession>A0ABS2L0Z1</accession>
<name>A0ABS2L0Z1_9MICO</name>
<comment type="caution">
    <text evidence="10">The sequence shown here is derived from an EMBL/GenBank/DDBJ whole genome shotgun (WGS) entry which is preliminary data.</text>
</comment>
<evidence type="ECO:0000256" key="7">
    <source>
        <dbReference type="PROSITE-ProRule" id="PRU10141"/>
    </source>
</evidence>